<proteinExistence type="predicted"/>
<protein>
    <submittedName>
        <fullName evidence="1">Uncharacterized protein</fullName>
    </submittedName>
</protein>
<reference evidence="1 2" key="1">
    <citation type="submission" date="2017-06" db="EMBL/GenBank/DDBJ databases">
        <title>Comparative genomic analysis of Ambrosia Fusariam Clade fungi.</title>
        <authorList>
            <person name="Stajich J.E."/>
            <person name="Carrillo J."/>
            <person name="Kijimoto T."/>
            <person name="Eskalen A."/>
            <person name="O'Donnell K."/>
            <person name="Kasson M."/>
        </authorList>
    </citation>
    <scope>NUCLEOTIDE SEQUENCE [LARGE SCALE GENOMIC DNA]</scope>
    <source>
        <strain evidence="1">UCR3666</strain>
    </source>
</reference>
<sequence>MSVLTPKDILFEEIYHSLQTQLLRIVRKILQADAMGTLAEAYYTDAVRAASAFASFHRFHLEFLWRFMDPDRVLDNFRKLLFGY</sequence>
<evidence type="ECO:0000313" key="1">
    <source>
        <dbReference type="EMBL" id="RMJ19466.1"/>
    </source>
</evidence>
<gene>
    <name evidence="1" type="ORF">CDV36_000917</name>
</gene>
<dbReference type="EMBL" id="NKUJ01000008">
    <property type="protein sequence ID" value="RMJ19466.1"/>
    <property type="molecule type" value="Genomic_DNA"/>
</dbReference>
<name>A0A3M2SPP9_9HYPO</name>
<dbReference type="AlphaFoldDB" id="A0A3M2SPP9"/>
<accession>A0A3M2SPP9</accession>
<evidence type="ECO:0000313" key="2">
    <source>
        <dbReference type="Proteomes" id="UP000277212"/>
    </source>
</evidence>
<dbReference type="Proteomes" id="UP000277212">
    <property type="component" value="Unassembled WGS sequence"/>
</dbReference>
<organism evidence="1 2">
    <name type="scientific">Fusarium kuroshium</name>
    <dbReference type="NCBI Taxonomy" id="2010991"/>
    <lineage>
        <taxon>Eukaryota</taxon>
        <taxon>Fungi</taxon>
        <taxon>Dikarya</taxon>
        <taxon>Ascomycota</taxon>
        <taxon>Pezizomycotina</taxon>
        <taxon>Sordariomycetes</taxon>
        <taxon>Hypocreomycetidae</taxon>
        <taxon>Hypocreales</taxon>
        <taxon>Nectriaceae</taxon>
        <taxon>Fusarium</taxon>
        <taxon>Fusarium solani species complex</taxon>
    </lineage>
</organism>
<keyword evidence="2" id="KW-1185">Reference proteome</keyword>
<comment type="caution">
    <text evidence="1">The sequence shown here is derived from an EMBL/GenBank/DDBJ whole genome shotgun (WGS) entry which is preliminary data.</text>
</comment>